<proteinExistence type="predicted"/>
<dbReference type="Pfam" id="PF00176">
    <property type="entry name" value="SNF2-rel_dom"/>
    <property type="match status" value="1"/>
</dbReference>
<sequence length="581" mass="64977">MFGQSAPLCAGHQQPGVCVEGVWRCAVLPVRSRCWAVLPPGRPAPTRLLVTVELASWTAFTLQVFPLSPIVAGKLTTRGYRRRDDIGFDVFEIPLRDYDLVLGDVIPAAVRGIFAQIDVDHVPQPVLKLARAPHETRHTSSRPPEQAIPKIWDCLLEFQQDSVRFAVERGGRALLADDMGLGKTVQCLALCEYYRDDWPLLIVCPATMRVHWKDMARKWLSASSNIAIPKSKNDIMGMLALPQIVVLSYALVKTVLPLIKSRWENRWTPNVIACDESHHLKESTSQRACELKKWLKCSRRVILLTGTPALNRPAELFSTVDILSTGLLGSKIQFEKRYCQGHKDPRSGRWMNRGSHHETELYLVLTRCLMVRHLKRDVMRCMPKKIRNMVRSVVDTPISIEETVRREMEGGGQQSDNLVNLYFESASHKLVAAASLIRTFLQKDSSPFIVFGHHELVLDGLQAILDQTCTTFGDARVALLSFGSCATGLNLASACSSMIFAELPWTPALLFQAEDRIHRIGQQSPSCTYHYVIVRGTSDDFMMPAIERKIRTLAHTLDGAGVDPTPGSTSSAQPELPFRNP</sequence>
<feature type="region of interest" description="Disordered" evidence="2">
    <location>
        <begin position="557"/>
        <end position="581"/>
    </location>
</feature>
<dbReference type="PROSITE" id="PS51192">
    <property type="entry name" value="HELICASE_ATP_BIND_1"/>
    <property type="match status" value="1"/>
</dbReference>
<dbReference type="GO" id="GO:0016787">
    <property type="term" value="F:hydrolase activity"/>
    <property type="evidence" value="ECO:0007669"/>
    <property type="project" value="UniProtKB-KW"/>
</dbReference>
<evidence type="ECO:0000256" key="1">
    <source>
        <dbReference type="ARBA" id="ARBA00022801"/>
    </source>
</evidence>
<accession>A0A3P3YCT5</accession>
<dbReference type="PANTHER" id="PTHR45766:SF6">
    <property type="entry name" value="SWI_SNF-RELATED MATRIX-ASSOCIATED ACTIN-DEPENDENT REGULATOR OF CHROMATIN SUBFAMILY A-LIKE PROTEIN 1"/>
    <property type="match status" value="1"/>
</dbReference>
<keyword evidence="4" id="KW-0496">Mitochondrion</keyword>
<name>A0A3P3YCT5_PLABS</name>
<dbReference type="GO" id="GO:0005524">
    <property type="term" value="F:ATP binding"/>
    <property type="evidence" value="ECO:0007669"/>
    <property type="project" value="InterPro"/>
</dbReference>
<dbReference type="PANTHER" id="PTHR45766">
    <property type="entry name" value="DNA ANNEALING HELICASE AND ENDONUCLEASE ZRANB3 FAMILY MEMBER"/>
    <property type="match status" value="1"/>
</dbReference>
<dbReference type="CDD" id="cd18793">
    <property type="entry name" value="SF2_C_SNF"/>
    <property type="match status" value="1"/>
</dbReference>
<evidence type="ECO:0000256" key="2">
    <source>
        <dbReference type="SAM" id="MobiDB-lite"/>
    </source>
</evidence>
<dbReference type="AlphaFoldDB" id="A0A3P3YCT5"/>
<dbReference type="InterPro" id="IPR049730">
    <property type="entry name" value="SNF2/RAD54-like_C"/>
</dbReference>
<dbReference type="SUPFAM" id="SSF52540">
    <property type="entry name" value="P-loop containing nucleoside triphosphate hydrolases"/>
    <property type="match status" value="2"/>
</dbReference>
<keyword evidence="1" id="KW-0378">Hydrolase</keyword>
<dbReference type="Gene3D" id="3.40.50.300">
    <property type="entry name" value="P-loop containing nucleotide triphosphate hydrolases"/>
    <property type="match status" value="1"/>
</dbReference>
<dbReference type="GO" id="GO:0006281">
    <property type="term" value="P:DNA repair"/>
    <property type="evidence" value="ECO:0007669"/>
    <property type="project" value="TreeGrafter"/>
</dbReference>
<dbReference type="Gene3D" id="3.40.50.10810">
    <property type="entry name" value="Tandem AAA-ATPase domain"/>
    <property type="match status" value="1"/>
</dbReference>
<dbReference type="InterPro" id="IPR000330">
    <property type="entry name" value="SNF2_N"/>
</dbReference>
<organism evidence="4 5">
    <name type="scientific">Plasmodiophora brassicae</name>
    <name type="common">Clubroot disease agent</name>
    <dbReference type="NCBI Taxonomy" id="37360"/>
    <lineage>
        <taxon>Eukaryota</taxon>
        <taxon>Sar</taxon>
        <taxon>Rhizaria</taxon>
        <taxon>Endomyxa</taxon>
        <taxon>Phytomyxea</taxon>
        <taxon>Plasmodiophorida</taxon>
        <taxon>Plasmodiophoridae</taxon>
        <taxon>Plasmodiophora</taxon>
    </lineage>
</organism>
<feature type="domain" description="Helicase ATP-binding" evidence="3">
    <location>
        <begin position="164"/>
        <end position="326"/>
    </location>
</feature>
<dbReference type="InterPro" id="IPR014001">
    <property type="entry name" value="Helicase_ATP-bd"/>
</dbReference>
<dbReference type="Proteomes" id="UP000290189">
    <property type="component" value="Unassembled WGS sequence"/>
</dbReference>
<evidence type="ECO:0000259" key="3">
    <source>
        <dbReference type="PROSITE" id="PS51192"/>
    </source>
</evidence>
<evidence type="ECO:0000313" key="4">
    <source>
        <dbReference type="EMBL" id="SPQ97981.1"/>
    </source>
</evidence>
<dbReference type="InterPro" id="IPR038718">
    <property type="entry name" value="SNF2-like_sf"/>
</dbReference>
<reference evidence="4 5" key="1">
    <citation type="submission" date="2018-03" db="EMBL/GenBank/DDBJ databases">
        <authorList>
            <person name="Fogelqvist J."/>
        </authorList>
    </citation>
    <scope>NUCLEOTIDE SEQUENCE [LARGE SCALE GENOMIC DNA]</scope>
</reference>
<dbReference type="SMART" id="SM00487">
    <property type="entry name" value="DEXDc"/>
    <property type="match status" value="1"/>
</dbReference>
<dbReference type="InterPro" id="IPR027417">
    <property type="entry name" value="P-loop_NTPase"/>
</dbReference>
<dbReference type="GO" id="GO:0031297">
    <property type="term" value="P:replication fork processing"/>
    <property type="evidence" value="ECO:0007669"/>
    <property type="project" value="TreeGrafter"/>
</dbReference>
<protein>
    <recommendedName>
        <fullName evidence="3">Helicase ATP-binding domain-containing protein</fullName>
    </recommendedName>
</protein>
<dbReference type="GO" id="GO:0043596">
    <property type="term" value="C:nuclear replication fork"/>
    <property type="evidence" value="ECO:0007669"/>
    <property type="project" value="TreeGrafter"/>
</dbReference>
<geneLocation type="mitochondrion" evidence="4"/>
<evidence type="ECO:0000313" key="5">
    <source>
        <dbReference type="Proteomes" id="UP000290189"/>
    </source>
</evidence>
<gene>
    <name evidence="4" type="ORF">PLBR_LOCUS5196</name>
</gene>
<dbReference type="EMBL" id="OVEO01000008">
    <property type="protein sequence ID" value="SPQ97981.1"/>
    <property type="molecule type" value="Genomic_DNA"/>
</dbReference>